<protein>
    <submittedName>
        <fullName evidence="2">Uncharacterized protein</fullName>
    </submittedName>
</protein>
<gene>
    <name evidence="1" type="ORF">EG359_02325</name>
    <name evidence="2" type="ORF">SAMN05421768_10661</name>
</gene>
<reference evidence="2 3" key="1">
    <citation type="submission" date="2017-01" db="EMBL/GenBank/DDBJ databases">
        <authorList>
            <person name="Mah S.A."/>
            <person name="Swanson W.J."/>
            <person name="Moy G.W."/>
            <person name="Vacquier V.D."/>
        </authorList>
    </citation>
    <scope>NUCLEOTIDE SEQUENCE [LARGE SCALE GENOMIC DNA]</scope>
    <source>
        <strain evidence="2 3">DSM 16927</strain>
    </source>
</reference>
<evidence type="ECO:0000313" key="2">
    <source>
        <dbReference type="EMBL" id="SIS38110.1"/>
    </source>
</evidence>
<evidence type="ECO:0000313" key="1">
    <source>
        <dbReference type="EMBL" id="AZA98511.1"/>
    </source>
</evidence>
<organism evidence="2 3">
    <name type="scientific">Chryseobacterium joostei</name>
    <dbReference type="NCBI Taxonomy" id="112234"/>
    <lineage>
        <taxon>Bacteria</taxon>
        <taxon>Pseudomonadati</taxon>
        <taxon>Bacteroidota</taxon>
        <taxon>Flavobacteriia</taxon>
        <taxon>Flavobacteriales</taxon>
        <taxon>Weeksellaceae</taxon>
        <taxon>Chryseobacterium group</taxon>
        <taxon>Chryseobacterium</taxon>
    </lineage>
</organism>
<evidence type="ECO:0000313" key="3">
    <source>
        <dbReference type="Proteomes" id="UP000186106"/>
    </source>
</evidence>
<dbReference type="EMBL" id="FTNZ01000006">
    <property type="protein sequence ID" value="SIS38110.1"/>
    <property type="molecule type" value="Genomic_DNA"/>
</dbReference>
<evidence type="ECO:0000313" key="4">
    <source>
        <dbReference type="Proteomes" id="UP000279541"/>
    </source>
</evidence>
<dbReference type="Proteomes" id="UP000186106">
    <property type="component" value="Unassembled WGS sequence"/>
</dbReference>
<dbReference type="Proteomes" id="UP000279541">
    <property type="component" value="Chromosome"/>
</dbReference>
<sequence length="167" mass="19557">MSKIQCNCGQIIPDQSDFIKHKAHFVADQDYFDLLDEIENREWNDLATRASKYFSEIFQCNSCNSLIVFKDKKRFDFAPLDKDKSSGILTSYLGQKWLGTLSANFRNGQGDIFWSTNLESGFRQNLALEELRQLYHQKYKELTDLNILRHSFLNINGIIEHVFKHQP</sequence>
<name>A0A1N7IM11_9FLAO</name>
<reference evidence="1 4" key="2">
    <citation type="submission" date="2018-11" db="EMBL/GenBank/DDBJ databases">
        <title>Proposal to divide the Flavobacteriaceae and reorganize its genera based on Amino Acid Identity values calculated from whole genome sequences.</title>
        <authorList>
            <person name="Nicholson A.C."/>
            <person name="Gulvik C.A."/>
            <person name="Whitney A.M."/>
            <person name="Humrighouse B.W."/>
            <person name="Bell M."/>
            <person name="Holmes B."/>
            <person name="Steigerwalt A.G."/>
            <person name="Villarma A."/>
            <person name="Sheth M."/>
            <person name="Batra D."/>
            <person name="Pryor J."/>
            <person name="Bernardet J.-F."/>
            <person name="Hugo C."/>
            <person name="Kampfer P."/>
            <person name="Newman J."/>
            <person name="McQuiston J.R."/>
        </authorList>
    </citation>
    <scope>NUCLEOTIDE SEQUENCE [LARGE SCALE GENOMIC DNA]</scope>
    <source>
        <strain evidence="1 4">DSM 16927</strain>
    </source>
</reference>
<dbReference type="OrthoDB" id="1821427at2"/>
<dbReference type="KEGG" id="cjt:EG359_02325"/>
<dbReference type="EMBL" id="CP033926">
    <property type="protein sequence ID" value="AZA98511.1"/>
    <property type="molecule type" value="Genomic_DNA"/>
</dbReference>
<dbReference type="AlphaFoldDB" id="A0A1N7IM11"/>
<dbReference type="RefSeq" id="WP_076355399.1">
    <property type="nucleotide sequence ID" value="NZ_CP033926.1"/>
</dbReference>
<dbReference type="STRING" id="112234.SAMN05421768_10661"/>
<keyword evidence="4" id="KW-1185">Reference proteome</keyword>
<proteinExistence type="predicted"/>
<accession>A0A1N7IM11</accession>